<dbReference type="InterPro" id="IPR016032">
    <property type="entry name" value="Sig_transdc_resp-reg_C-effctor"/>
</dbReference>
<dbReference type="InterPro" id="IPR011006">
    <property type="entry name" value="CheY-like_superfamily"/>
</dbReference>
<dbReference type="PANTHER" id="PTHR48111">
    <property type="entry name" value="REGULATOR OF RPOS"/>
    <property type="match status" value="1"/>
</dbReference>
<dbReference type="RefSeq" id="WP_324772512.1">
    <property type="nucleotide sequence ID" value="NZ_BAAATS010000006.1"/>
</dbReference>
<evidence type="ECO:0000259" key="7">
    <source>
        <dbReference type="PROSITE" id="PS51755"/>
    </source>
</evidence>
<organism evidence="8 9">
    <name type="scientific">Streptomyces kunmingensis</name>
    <dbReference type="NCBI Taxonomy" id="68225"/>
    <lineage>
        <taxon>Bacteria</taxon>
        <taxon>Bacillati</taxon>
        <taxon>Actinomycetota</taxon>
        <taxon>Actinomycetes</taxon>
        <taxon>Kitasatosporales</taxon>
        <taxon>Streptomycetaceae</taxon>
        <taxon>Streptomyces</taxon>
    </lineage>
</organism>
<evidence type="ECO:0000256" key="1">
    <source>
        <dbReference type="ARBA" id="ARBA00022553"/>
    </source>
</evidence>
<reference evidence="8 9" key="1">
    <citation type="submission" date="2022-10" db="EMBL/GenBank/DDBJ databases">
        <authorList>
            <person name="Xie J."/>
            <person name="Shen N."/>
        </authorList>
    </citation>
    <scope>NUCLEOTIDE SEQUENCE [LARGE SCALE GENOMIC DNA]</scope>
    <source>
        <strain evidence="8 9">DSM 41681</strain>
    </source>
</reference>
<protein>
    <submittedName>
        <fullName evidence="8">Response regulator transcription factor</fullName>
    </submittedName>
</protein>
<dbReference type="CDD" id="cd00383">
    <property type="entry name" value="trans_reg_C"/>
    <property type="match status" value="2"/>
</dbReference>
<dbReference type="Pfam" id="PF00486">
    <property type="entry name" value="Trans_reg_C"/>
    <property type="match status" value="2"/>
</dbReference>
<feature type="domain" description="Response regulatory" evidence="6">
    <location>
        <begin position="242"/>
        <end position="353"/>
    </location>
</feature>
<comment type="caution">
    <text evidence="8">The sequence shown here is derived from an EMBL/GenBank/DDBJ whole genome shotgun (WGS) entry which is preliminary data.</text>
</comment>
<dbReference type="InterPro" id="IPR001789">
    <property type="entry name" value="Sig_transdc_resp-reg_receiver"/>
</dbReference>
<dbReference type="SUPFAM" id="SSF52172">
    <property type="entry name" value="CheY-like"/>
    <property type="match status" value="2"/>
</dbReference>
<evidence type="ECO:0000313" key="9">
    <source>
        <dbReference type="Proteomes" id="UP001352223"/>
    </source>
</evidence>
<evidence type="ECO:0000256" key="2">
    <source>
        <dbReference type="ARBA" id="ARBA00023012"/>
    </source>
</evidence>
<keyword evidence="9" id="KW-1185">Reference proteome</keyword>
<keyword evidence="3 5" id="KW-0238">DNA-binding</keyword>
<dbReference type="SMART" id="SM00448">
    <property type="entry name" value="REC"/>
    <property type="match status" value="2"/>
</dbReference>
<dbReference type="Gene3D" id="1.10.10.10">
    <property type="entry name" value="Winged helix-like DNA-binding domain superfamily/Winged helix DNA-binding domain"/>
    <property type="match status" value="2"/>
</dbReference>
<dbReference type="Proteomes" id="UP001352223">
    <property type="component" value="Unassembled WGS sequence"/>
</dbReference>
<dbReference type="PANTHER" id="PTHR48111:SF40">
    <property type="entry name" value="PHOSPHATE REGULON TRANSCRIPTIONAL REGULATORY PROTEIN PHOB"/>
    <property type="match status" value="1"/>
</dbReference>
<keyword evidence="2" id="KW-0902">Two-component regulatory system</keyword>
<keyword evidence="1 4" id="KW-0597">Phosphoprotein</keyword>
<feature type="domain" description="Response regulatory" evidence="6">
    <location>
        <begin position="2"/>
        <end position="113"/>
    </location>
</feature>
<feature type="DNA-binding region" description="OmpR/PhoB-type" evidence="5">
    <location>
        <begin position="365"/>
        <end position="466"/>
    </location>
</feature>
<dbReference type="EMBL" id="JAOZYB010000317">
    <property type="protein sequence ID" value="MEB3964794.1"/>
    <property type="molecule type" value="Genomic_DNA"/>
</dbReference>
<dbReference type="InterPro" id="IPR039420">
    <property type="entry name" value="WalR-like"/>
</dbReference>
<accession>A0ABU6CJB7</accession>
<feature type="modified residue" description="4-aspartylphosphate" evidence="4">
    <location>
        <position position="49"/>
    </location>
</feature>
<gene>
    <name evidence="8" type="ORF">OKJ48_31875</name>
</gene>
<sequence length="467" mass="50506">MRILVAEDTRATGWSPVGDLRRNGHRTVVVGTGRAAVTACRQTDLVLLDLRLPDMDGLEVCRRIRESTRAPVIALTDGTTGIERVLALRAGADACLDKPCTFQELLARIEALARRSDTRPWAPPAVGPMTLGPLHIDTGAREIRVSGAPVALTRKEFDLLRCLARHTGSVVGRQHLMREIWQLDEGAGVRASRTLDTHVSSLRRKLGHSEWIRTARGVGFQLALEPTGAAAAAYPRSSPPRGVLVAVPDADTRTALTAQLRRHGCHARACGTGAEALAVHEAFDLLLVHAQLPDMDGVEVCRKVRAASDLPVIAFTAPGRTLDRILFLRAGADDCVAHQDDPRELLARAEAVLRRARSTRPHPHGTALCRGRLRLDTTTGDVRFADRAVRLTRKEFALLHRLASQPRTVHARAQLIADIWGGQPGSPGSGPGSGRTLDTHVSTLRSKIGLPGLIVTVWGVGFRFGEA</sequence>
<feature type="DNA-binding region" description="OmpR/PhoB-type" evidence="5">
    <location>
        <begin position="126"/>
        <end position="224"/>
    </location>
</feature>
<evidence type="ECO:0000256" key="4">
    <source>
        <dbReference type="PROSITE-ProRule" id="PRU00169"/>
    </source>
</evidence>
<evidence type="ECO:0000313" key="8">
    <source>
        <dbReference type="EMBL" id="MEB3964794.1"/>
    </source>
</evidence>
<dbReference type="PROSITE" id="PS50110">
    <property type="entry name" value="RESPONSE_REGULATORY"/>
    <property type="match status" value="2"/>
</dbReference>
<evidence type="ECO:0000259" key="6">
    <source>
        <dbReference type="PROSITE" id="PS50110"/>
    </source>
</evidence>
<dbReference type="Gene3D" id="6.10.250.690">
    <property type="match status" value="1"/>
</dbReference>
<comment type="caution">
    <text evidence="4">Lacks conserved residue(s) required for the propagation of feature annotation.</text>
</comment>
<evidence type="ECO:0000256" key="3">
    <source>
        <dbReference type="ARBA" id="ARBA00023125"/>
    </source>
</evidence>
<dbReference type="SMART" id="SM00862">
    <property type="entry name" value="Trans_reg_C"/>
    <property type="match status" value="2"/>
</dbReference>
<name>A0ABU6CJB7_9ACTN</name>
<dbReference type="SUPFAM" id="SSF46894">
    <property type="entry name" value="C-terminal effector domain of the bipartite response regulators"/>
    <property type="match status" value="1"/>
</dbReference>
<feature type="domain" description="OmpR/PhoB-type" evidence="7">
    <location>
        <begin position="126"/>
        <end position="224"/>
    </location>
</feature>
<dbReference type="Pfam" id="PF00072">
    <property type="entry name" value="Response_reg"/>
    <property type="match status" value="2"/>
</dbReference>
<evidence type="ECO:0000256" key="5">
    <source>
        <dbReference type="PROSITE-ProRule" id="PRU01091"/>
    </source>
</evidence>
<proteinExistence type="predicted"/>
<feature type="domain" description="OmpR/PhoB-type" evidence="7">
    <location>
        <begin position="365"/>
        <end position="466"/>
    </location>
</feature>
<dbReference type="PROSITE" id="PS51755">
    <property type="entry name" value="OMPR_PHOB"/>
    <property type="match status" value="2"/>
</dbReference>
<dbReference type="InterPro" id="IPR036388">
    <property type="entry name" value="WH-like_DNA-bd_sf"/>
</dbReference>
<dbReference type="InterPro" id="IPR001867">
    <property type="entry name" value="OmpR/PhoB-type_DNA-bd"/>
</dbReference>
<dbReference type="Gene3D" id="3.40.50.2300">
    <property type="match status" value="2"/>
</dbReference>